<dbReference type="EMBL" id="JAUUCC010000001">
    <property type="protein sequence ID" value="MEE2049007.1"/>
    <property type="molecule type" value="Genomic_DNA"/>
</dbReference>
<dbReference type="SMART" id="SM00530">
    <property type="entry name" value="HTH_XRE"/>
    <property type="match status" value="1"/>
</dbReference>
<dbReference type="SUPFAM" id="SSF47413">
    <property type="entry name" value="lambda repressor-like DNA-binding domains"/>
    <property type="match status" value="1"/>
</dbReference>
<name>A0ABU7KI97_9ACTN</name>
<evidence type="ECO:0000313" key="3">
    <source>
        <dbReference type="Proteomes" id="UP001348641"/>
    </source>
</evidence>
<dbReference type="InterPro" id="IPR010982">
    <property type="entry name" value="Lambda_DNA-bd_dom_sf"/>
</dbReference>
<proteinExistence type="predicted"/>
<evidence type="ECO:0000313" key="2">
    <source>
        <dbReference type="EMBL" id="MEE2049007.1"/>
    </source>
</evidence>
<reference evidence="2 3" key="1">
    <citation type="submission" date="2023-07" db="EMBL/GenBank/DDBJ databases">
        <authorList>
            <person name="Girao M."/>
            <person name="Carvalho M.F."/>
        </authorList>
    </citation>
    <scope>NUCLEOTIDE SEQUENCE [LARGE SCALE GENOMIC DNA]</scope>
    <source>
        <strain evidence="2 3">66/93</strain>
    </source>
</reference>
<sequence>MTAQQNTPAGRGAEGRDRLARALREARASAAVSGVSAGQAAGMSQSKVSKIERALLLPTVDDVAALCRVYGVASEERAELVALAEGLRQEASSRVIMARGVSQFQRRINHLTTSASIIRSFHPVIVLGALQTREYTRCVFNDPRSQVSAQEAEASIEARQERHRGLFEGTTRHHLIVPEGALRWQAGSADIMADQIEDIARVVVQAPNAVVGVIPWTRPMHVFPGHGFNIFDEDAVMVGTETATATLTGAADVATYVELFGELEKLACFGDEAVSHLKRIAGEYRRLAQR</sequence>
<dbReference type="RefSeq" id="WP_330156316.1">
    <property type="nucleotide sequence ID" value="NZ_BAAAJA010000006.1"/>
</dbReference>
<dbReference type="CDD" id="cd00093">
    <property type="entry name" value="HTH_XRE"/>
    <property type="match status" value="1"/>
</dbReference>
<dbReference type="Proteomes" id="UP001348641">
    <property type="component" value="Unassembled WGS sequence"/>
</dbReference>
<dbReference type="Gene3D" id="1.10.260.40">
    <property type="entry name" value="lambda repressor-like DNA-binding domains"/>
    <property type="match status" value="1"/>
</dbReference>
<dbReference type="InterPro" id="IPR001387">
    <property type="entry name" value="Cro/C1-type_HTH"/>
</dbReference>
<gene>
    <name evidence="2" type="ORF">Q8A49_00665</name>
</gene>
<comment type="caution">
    <text evidence="2">The sequence shown here is derived from an EMBL/GenBank/DDBJ whole genome shotgun (WGS) entry which is preliminary data.</text>
</comment>
<feature type="domain" description="HTH cro/C1-type" evidence="1">
    <location>
        <begin position="23"/>
        <end position="77"/>
    </location>
</feature>
<organism evidence="2 3">
    <name type="scientific">Nocardiopsis tropica</name>
    <dbReference type="NCBI Taxonomy" id="109330"/>
    <lineage>
        <taxon>Bacteria</taxon>
        <taxon>Bacillati</taxon>
        <taxon>Actinomycetota</taxon>
        <taxon>Actinomycetes</taxon>
        <taxon>Streptosporangiales</taxon>
        <taxon>Nocardiopsidaceae</taxon>
        <taxon>Nocardiopsis</taxon>
    </lineage>
</organism>
<accession>A0ABU7KI97</accession>
<dbReference type="Pfam" id="PF19054">
    <property type="entry name" value="DUF5753"/>
    <property type="match status" value="1"/>
</dbReference>
<dbReference type="InterPro" id="IPR043917">
    <property type="entry name" value="DUF5753"/>
</dbReference>
<evidence type="ECO:0000259" key="1">
    <source>
        <dbReference type="PROSITE" id="PS50943"/>
    </source>
</evidence>
<dbReference type="PROSITE" id="PS50943">
    <property type="entry name" value="HTH_CROC1"/>
    <property type="match status" value="1"/>
</dbReference>
<dbReference type="Pfam" id="PF13560">
    <property type="entry name" value="HTH_31"/>
    <property type="match status" value="1"/>
</dbReference>
<protein>
    <submittedName>
        <fullName evidence="2">Helix-turn-helix transcriptional regulator</fullName>
    </submittedName>
</protein>